<evidence type="ECO:0000259" key="3">
    <source>
        <dbReference type="PROSITE" id="PS51233"/>
    </source>
</evidence>
<dbReference type="SUPFAM" id="SSF57603">
    <property type="entry name" value="FnI-like domain"/>
    <property type="match status" value="2"/>
</dbReference>
<dbReference type="InterPro" id="IPR001846">
    <property type="entry name" value="VWF_type-D"/>
</dbReference>
<sequence>MSVFHVHEWLTLELVDANVCAVGELIEKRDQLVVGSLTGRIWIIDPGRANDTKQQLLSCLLEEDLSAAILDIAIANFISGLEQNLIAILLPQKLVIYHLISDGEIYQLNITYEHTITAIAYNMCIGTFGGATTAQICVQDMTCSMMVFEAEHQIFHRSVNLTTALQPGPICYSPHSDSVIIASSSAILISYKYSVLATASSGKSGKKVAANWTFNLGDYPLDLEVINTSLVQPSIIILCKRTLFCLTHGGTLRFTYRLQCVATSLLVYDFTDDAYIKLCISTATHMLLFLKDTILIWAAQLLQNAIQIRLCTFSLVYRSMLVILSNSRISVSYLGTEPSLFRLPAPQTRFIDFQQRYKEFIELEALIRKKPLESTEGIIWKNPLTLNCSYDGFDSKSRAEKSSEEVPSLTLNIELLSEVRLVDVKLICSTAFHIEHKYVSFPDIGDVISKEVKMPLNLMCHAVNSQRNSQYKVTIESSLPVLDLTQVFPEFETENSTAIGFRPYLSEMIISIYTSQKYKRYRIQAESLNFIYLFVDELIKRIQTKQPEVKLNCTLSLDQILHEINVYAEHEKRKMEEEKELERFCTLLRNVQVAILTKLKGERPTEVDHLNTLLNYTYQQILCCVDRLEQLNETLRSASLSVSAALNLIYLITFLKGNPLPLDGTIVSNSGQSIWERIKWTISTFKPIDLNIDFSSNDLRYFLQSVCEGNCSTMAYIREDSKEEEKDTDNDDNDEPQQSESIVDPLISGIPCTKEGAKINLADVTRGLVTSPCYHCICKNGIITCILEKCESLTNCPTVWNRNNNTCCMKCLHCIHLGIKRNNNQIWMSMQDVCTQISCKAGVITSWRIQCVSNCSNGRLLAGFCCELCLKPIEANDQCVRCDLVLNRWCCPECKNHTVISKDSNLAVSNGSHCFFRGQHYQVHNTFRIDSCSRCSCQPGGIICRRFVCPLKECDMTHIFYKPNVCCPFCYRKKNPCKGMDINGNEMLVEHGTKWTLDSNCLNCICINGYIKCKKIDCQWKGKCPQGRRFKKVNGSCCHQCELKESSCIIFGDLRYLTFDKFGYSFHGTCNYILAQECSQNGIDPQFKIIGINSGKAALMWTRRVIIYISLFNGTFFTIHLLPKKVIRERTNIISIPHVRYSDWPEYRAFEDPTTGHIIVSFKLIGLKVIWDGKSFIEIILTRRHQSKVCGLCGNFNGDPNDDLTSRYASSSNQSISHFARSWAYDISCRQHQTKRNDLNYIN</sequence>
<dbReference type="Gene3D" id="6.20.200.20">
    <property type="match status" value="2"/>
</dbReference>
<dbReference type="SMART" id="SM00216">
    <property type="entry name" value="VWD"/>
    <property type="match status" value="1"/>
</dbReference>
<dbReference type="Pfam" id="PF23338">
    <property type="entry name" value="PTHB1_hp"/>
    <property type="match status" value="1"/>
</dbReference>
<proteinExistence type="predicted"/>
<dbReference type="Pfam" id="PF23337">
    <property type="entry name" value="PTHB1_pf"/>
    <property type="match status" value="1"/>
</dbReference>
<dbReference type="GO" id="GO:0034464">
    <property type="term" value="C:BBSome"/>
    <property type="evidence" value="ECO:0007669"/>
    <property type="project" value="InterPro"/>
</dbReference>
<dbReference type="EMBL" id="CAAKNF010000194">
    <property type="protein sequence ID" value="VIO95930.1"/>
    <property type="molecule type" value="Genomic_DNA"/>
</dbReference>
<dbReference type="Pfam" id="PF00094">
    <property type="entry name" value="VWD"/>
    <property type="match status" value="1"/>
</dbReference>
<dbReference type="PANTHER" id="PTHR20991:SF0">
    <property type="entry name" value="PROTEIN PTHB1"/>
    <property type="match status" value="1"/>
</dbReference>
<dbReference type="InterPro" id="IPR055362">
    <property type="entry name" value="PTHB1_pf_dom"/>
</dbReference>
<dbReference type="CTD" id="6105111"/>
<dbReference type="GO" id="GO:0060271">
    <property type="term" value="P:cilium assembly"/>
    <property type="evidence" value="ECO:0007669"/>
    <property type="project" value="TreeGrafter"/>
</dbReference>
<feature type="domain" description="VWFC" evidence="2">
    <location>
        <begin position="912"/>
        <end position="971"/>
    </location>
</feature>
<name>A0A4E9FM22_BRUMA</name>
<dbReference type="PROSITE" id="PS51233">
    <property type="entry name" value="VWFD"/>
    <property type="match status" value="1"/>
</dbReference>
<feature type="domain" description="VWFC" evidence="2">
    <location>
        <begin position="975"/>
        <end position="1042"/>
    </location>
</feature>
<feature type="domain" description="VWFD" evidence="3">
    <location>
        <begin position="1046"/>
        <end position="1230"/>
    </location>
</feature>
<evidence type="ECO:0000256" key="1">
    <source>
        <dbReference type="SAM" id="MobiDB-lite"/>
    </source>
</evidence>
<dbReference type="SMART" id="SM00214">
    <property type="entry name" value="VWC"/>
    <property type="match status" value="4"/>
</dbReference>
<feature type="region of interest" description="Disordered" evidence="1">
    <location>
        <begin position="721"/>
        <end position="740"/>
    </location>
</feature>
<organism evidence="4">
    <name type="scientific">Brugia malayi</name>
    <name type="common">Filarial nematode worm</name>
    <dbReference type="NCBI Taxonomy" id="6279"/>
    <lineage>
        <taxon>Eukaryota</taxon>
        <taxon>Metazoa</taxon>
        <taxon>Ecdysozoa</taxon>
        <taxon>Nematoda</taxon>
        <taxon>Chromadorea</taxon>
        <taxon>Rhabditida</taxon>
        <taxon>Spirurina</taxon>
        <taxon>Spiruromorpha</taxon>
        <taxon>Filarioidea</taxon>
        <taxon>Onchocercidae</taxon>
        <taxon>Brugia</taxon>
    </lineage>
</organism>
<gene>
    <name evidence="4" type="primary">Bma-bbs-9</name>
    <name evidence="4" type="ORF">BM_BM2831</name>
</gene>
<reference evidence="4" key="1">
    <citation type="submission" date="2019-04" db="EMBL/GenBank/DDBJ databases">
        <authorList>
            <person name="Howe K."/>
            <person name="Paulini M."/>
            <person name="Williams G."/>
        </authorList>
    </citation>
    <scope>NUCLEOTIDE SEQUENCE [LARGE SCALE GENOMIC DNA]</scope>
    <source>
        <strain evidence="4">FR3</strain>
    </source>
</reference>
<dbReference type="SMART" id="SM00215">
    <property type="entry name" value="VWC_out"/>
    <property type="match status" value="2"/>
</dbReference>
<dbReference type="GO" id="GO:0016020">
    <property type="term" value="C:membrane"/>
    <property type="evidence" value="ECO:0007669"/>
    <property type="project" value="TreeGrafter"/>
</dbReference>
<dbReference type="InterPro" id="IPR055363">
    <property type="entry name" value="PTHB1_hp_dom"/>
</dbReference>
<dbReference type="PANTHER" id="PTHR20991">
    <property type="entry name" value="PARATHYROID HORMONE-RESPONSIVE B1 GENE"/>
    <property type="match status" value="1"/>
</dbReference>
<dbReference type="RefSeq" id="XP_042936010.1">
    <property type="nucleotide sequence ID" value="XM_043080076.1"/>
</dbReference>
<dbReference type="PROSITE" id="PS50184">
    <property type="entry name" value="VWFC_2"/>
    <property type="match status" value="2"/>
</dbReference>
<dbReference type="GeneID" id="6105111"/>
<dbReference type="InterPro" id="IPR026511">
    <property type="entry name" value="PTHB1"/>
</dbReference>
<evidence type="ECO:0000313" key="4">
    <source>
        <dbReference type="EMBL" id="VIO95930.1"/>
    </source>
</evidence>
<protein>
    <submittedName>
        <fullName evidence="4">von Willebrand factor type D domain containing protein</fullName>
    </submittedName>
</protein>
<dbReference type="Pfam" id="PF00093">
    <property type="entry name" value="VWC"/>
    <property type="match status" value="1"/>
</dbReference>
<evidence type="ECO:0000259" key="2">
    <source>
        <dbReference type="PROSITE" id="PS50184"/>
    </source>
</evidence>
<dbReference type="InterPro" id="IPR028073">
    <property type="entry name" value="PHTB1_N_dom"/>
</dbReference>
<dbReference type="AlphaFoldDB" id="A0A4E9FM22"/>
<dbReference type="InterPro" id="IPR001007">
    <property type="entry name" value="VWF_dom"/>
</dbReference>
<accession>A0A4E9FM22</accession>
<dbReference type="OrthoDB" id="5825149at2759"/>
<feature type="compositionally biased region" description="Acidic residues" evidence="1">
    <location>
        <begin position="726"/>
        <end position="737"/>
    </location>
</feature>
<dbReference type="KEGG" id="bmy:BM_BM2831"/>
<dbReference type="Pfam" id="PF14727">
    <property type="entry name" value="PHTB1_N"/>
    <property type="match status" value="1"/>
</dbReference>